<proteinExistence type="predicted"/>
<gene>
    <name evidence="1" type="ORF">CTKZ_23350</name>
</gene>
<reference evidence="1 2" key="1">
    <citation type="submission" date="2018-11" db="EMBL/GenBank/DDBJ databases">
        <title>Draft genome sequence of Cellulomonas takizawaensis strain TKZ-21.</title>
        <authorList>
            <person name="Yamamura H."/>
            <person name="Hayashi T."/>
            <person name="Hamada M."/>
            <person name="Serisawa Y."/>
            <person name="Matsuyama K."/>
            <person name="Nakagawa Y."/>
            <person name="Otoguro M."/>
            <person name="Yanagida F."/>
            <person name="Hayakawa M."/>
        </authorList>
    </citation>
    <scope>NUCLEOTIDE SEQUENCE [LARGE SCALE GENOMIC DNA]</scope>
    <source>
        <strain evidence="1 2">TKZ-21</strain>
    </source>
</reference>
<dbReference type="Proteomes" id="UP000288246">
    <property type="component" value="Unassembled WGS sequence"/>
</dbReference>
<dbReference type="RefSeq" id="WP_124343282.1">
    <property type="nucleotide sequence ID" value="NZ_BHYL01000193.1"/>
</dbReference>
<comment type="caution">
    <text evidence="1">The sequence shown here is derived from an EMBL/GenBank/DDBJ whole genome shotgun (WGS) entry which is preliminary data.</text>
</comment>
<dbReference type="OrthoDB" id="5242900at2"/>
<dbReference type="InterPro" id="IPR051910">
    <property type="entry name" value="ComF/GntX_DNA_util-trans"/>
</dbReference>
<sequence>MLPVACAGCGAVDVAWCAACRTALAGPPWRCEQRAGRLDPLDGRPLLPVWTLADNVGPVRHAVVAWKDGGRLDLTRPLAADVARAARSVAPHVPRSRPGPLVVAAVPSTAGARRRRGGWLVDDLARAAVRGLGEAGVVACRAPVLRRRGGQDQAGLGARARARNLLGQVRVARGGRVLGGRDVLLVDDVLTTGASVAASAAAVRAAGGFVVACLTVASTPAPGARGARG</sequence>
<dbReference type="EMBL" id="BHYL01000193">
    <property type="protein sequence ID" value="GCD20773.1"/>
    <property type="molecule type" value="Genomic_DNA"/>
</dbReference>
<dbReference type="PANTHER" id="PTHR47505">
    <property type="entry name" value="DNA UTILIZATION PROTEIN YHGH"/>
    <property type="match status" value="1"/>
</dbReference>
<dbReference type="PANTHER" id="PTHR47505:SF1">
    <property type="entry name" value="DNA UTILIZATION PROTEIN YHGH"/>
    <property type="match status" value="1"/>
</dbReference>
<name>A0A401V1K0_9CELL</name>
<protein>
    <submittedName>
        <fullName evidence="1">Uncharacterized protein</fullName>
    </submittedName>
</protein>
<dbReference type="Gene3D" id="3.40.50.2020">
    <property type="match status" value="1"/>
</dbReference>
<evidence type="ECO:0000313" key="2">
    <source>
        <dbReference type="Proteomes" id="UP000288246"/>
    </source>
</evidence>
<evidence type="ECO:0000313" key="1">
    <source>
        <dbReference type="EMBL" id="GCD20773.1"/>
    </source>
</evidence>
<dbReference type="SUPFAM" id="SSF53271">
    <property type="entry name" value="PRTase-like"/>
    <property type="match status" value="1"/>
</dbReference>
<dbReference type="InterPro" id="IPR029057">
    <property type="entry name" value="PRTase-like"/>
</dbReference>
<keyword evidence="2" id="KW-1185">Reference proteome</keyword>
<organism evidence="1 2">
    <name type="scientific">Cellulomonas algicola</name>
    <dbReference type="NCBI Taxonomy" id="2071633"/>
    <lineage>
        <taxon>Bacteria</taxon>
        <taxon>Bacillati</taxon>
        <taxon>Actinomycetota</taxon>
        <taxon>Actinomycetes</taxon>
        <taxon>Micrococcales</taxon>
        <taxon>Cellulomonadaceae</taxon>
        <taxon>Cellulomonas</taxon>
    </lineage>
</organism>
<dbReference type="AlphaFoldDB" id="A0A401V1K0"/>
<accession>A0A401V1K0</accession>